<name>A0A5B8UAN4_9ACTN</name>
<evidence type="ECO:0000256" key="4">
    <source>
        <dbReference type="ARBA" id="ARBA00022840"/>
    </source>
</evidence>
<dbReference type="SUPFAM" id="SSF52402">
    <property type="entry name" value="Adenine nucleotide alpha hydrolases-like"/>
    <property type="match status" value="1"/>
</dbReference>
<dbReference type="InterPro" id="IPR014729">
    <property type="entry name" value="Rossmann-like_a/b/a_fold"/>
</dbReference>
<keyword evidence="2 6" id="KW-0819">tRNA processing</keyword>
<dbReference type="GO" id="GO:0005737">
    <property type="term" value="C:cytoplasm"/>
    <property type="evidence" value="ECO:0007669"/>
    <property type="project" value="UniProtKB-SubCell"/>
</dbReference>
<evidence type="ECO:0000313" key="9">
    <source>
        <dbReference type="Proteomes" id="UP000321805"/>
    </source>
</evidence>
<keyword evidence="4 6" id="KW-0067">ATP-binding</keyword>
<evidence type="ECO:0000256" key="6">
    <source>
        <dbReference type="HAMAP-Rule" id="MF_01161"/>
    </source>
</evidence>
<evidence type="ECO:0000256" key="1">
    <source>
        <dbReference type="ARBA" id="ARBA00022598"/>
    </source>
</evidence>
<dbReference type="PANTHER" id="PTHR43033">
    <property type="entry name" value="TRNA(ILE)-LYSIDINE SYNTHASE-RELATED"/>
    <property type="match status" value="1"/>
</dbReference>
<proteinExistence type="inferred from homology"/>
<keyword evidence="1 6" id="KW-0436">Ligase</keyword>
<comment type="function">
    <text evidence="6">Ligates lysine onto the cytidine present at position 34 of the AUA codon-specific tRNA(Ile) that contains the anticodon CAU, in an ATP-dependent manner. Cytidine is converted to lysidine, thus changing the amino acid specificity of the tRNA from methionine to isoleucine.</text>
</comment>
<evidence type="ECO:0000259" key="7">
    <source>
        <dbReference type="Pfam" id="PF01171"/>
    </source>
</evidence>
<organism evidence="8 9">
    <name type="scientific">Baekduia soli</name>
    <dbReference type="NCBI Taxonomy" id="496014"/>
    <lineage>
        <taxon>Bacteria</taxon>
        <taxon>Bacillati</taxon>
        <taxon>Actinomycetota</taxon>
        <taxon>Thermoleophilia</taxon>
        <taxon>Solirubrobacterales</taxon>
        <taxon>Baekduiaceae</taxon>
        <taxon>Baekduia</taxon>
    </lineage>
</organism>
<dbReference type="EC" id="6.3.4.19" evidence="6"/>
<comment type="catalytic activity">
    <reaction evidence="5 6">
        <text>cytidine(34) in tRNA(Ile2) + L-lysine + ATP = lysidine(34) in tRNA(Ile2) + AMP + diphosphate + H(+)</text>
        <dbReference type="Rhea" id="RHEA:43744"/>
        <dbReference type="Rhea" id="RHEA-COMP:10625"/>
        <dbReference type="Rhea" id="RHEA-COMP:10670"/>
        <dbReference type="ChEBI" id="CHEBI:15378"/>
        <dbReference type="ChEBI" id="CHEBI:30616"/>
        <dbReference type="ChEBI" id="CHEBI:32551"/>
        <dbReference type="ChEBI" id="CHEBI:33019"/>
        <dbReference type="ChEBI" id="CHEBI:82748"/>
        <dbReference type="ChEBI" id="CHEBI:83665"/>
        <dbReference type="ChEBI" id="CHEBI:456215"/>
        <dbReference type="EC" id="6.3.4.19"/>
    </reaction>
</comment>
<keyword evidence="9" id="KW-1185">Reference proteome</keyword>
<dbReference type="GO" id="GO:0005524">
    <property type="term" value="F:ATP binding"/>
    <property type="evidence" value="ECO:0007669"/>
    <property type="project" value="UniProtKB-UniRule"/>
</dbReference>
<comment type="domain">
    <text evidence="6">The N-terminal region contains the highly conserved SGGXDS motif, predicted to be a P-loop motif involved in ATP binding.</text>
</comment>
<dbReference type="InterPro" id="IPR012094">
    <property type="entry name" value="tRNA_Ile_lys_synt"/>
</dbReference>
<evidence type="ECO:0000256" key="3">
    <source>
        <dbReference type="ARBA" id="ARBA00022741"/>
    </source>
</evidence>
<dbReference type="Gene3D" id="3.40.50.620">
    <property type="entry name" value="HUPs"/>
    <property type="match status" value="1"/>
</dbReference>
<evidence type="ECO:0000256" key="5">
    <source>
        <dbReference type="ARBA" id="ARBA00048539"/>
    </source>
</evidence>
<dbReference type="AlphaFoldDB" id="A0A5B8UAN4"/>
<comment type="subcellular location">
    <subcellularLocation>
        <location evidence="6">Cytoplasm</location>
    </subcellularLocation>
</comment>
<evidence type="ECO:0000313" key="8">
    <source>
        <dbReference type="EMBL" id="QEC50130.1"/>
    </source>
</evidence>
<dbReference type="OrthoDB" id="5244702at2"/>
<gene>
    <name evidence="6 8" type="primary">tilS</name>
    <name evidence="8" type="ORF">FSW04_22845</name>
</gene>
<dbReference type="SUPFAM" id="SSF82829">
    <property type="entry name" value="MesJ substrate recognition domain-like"/>
    <property type="match status" value="1"/>
</dbReference>
<dbReference type="InterPro" id="IPR012795">
    <property type="entry name" value="tRNA_Ile_lys_synt_N"/>
</dbReference>
<dbReference type="GO" id="GO:0006400">
    <property type="term" value="P:tRNA modification"/>
    <property type="evidence" value="ECO:0007669"/>
    <property type="project" value="UniProtKB-UniRule"/>
</dbReference>
<dbReference type="GO" id="GO:0032267">
    <property type="term" value="F:tRNA(Ile)-lysidine synthase activity"/>
    <property type="evidence" value="ECO:0007669"/>
    <property type="project" value="UniProtKB-EC"/>
</dbReference>
<protein>
    <recommendedName>
        <fullName evidence="6">tRNA(Ile)-lysidine synthase</fullName>
        <ecNumber evidence="6">6.3.4.19</ecNumber>
    </recommendedName>
    <alternativeName>
        <fullName evidence="6">tRNA(Ile)-2-lysyl-cytidine synthase</fullName>
    </alternativeName>
    <alternativeName>
        <fullName evidence="6">tRNA(Ile)-lysidine synthetase</fullName>
    </alternativeName>
</protein>
<dbReference type="CDD" id="cd01992">
    <property type="entry name" value="TilS_N"/>
    <property type="match status" value="1"/>
</dbReference>
<dbReference type="Proteomes" id="UP000321805">
    <property type="component" value="Chromosome"/>
</dbReference>
<keyword evidence="6" id="KW-0963">Cytoplasm</keyword>
<dbReference type="NCBIfam" id="TIGR02432">
    <property type="entry name" value="lysidine_TilS_N"/>
    <property type="match status" value="1"/>
</dbReference>
<accession>A0A5B8UAN4</accession>
<dbReference type="InterPro" id="IPR011063">
    <property type="entry name" value="TilS/TtcA_N"/>
</dbReference>
<feature type="domain" description="tRNA(Ile)-lysidine/2-thiocytidine synthase N-terminal" evidence="7">
    <location>
        <begin position="20"/>
        <end position="194"/>
    </location>
</feature>
<dbReference type="PANTHER" id="PTHR43033:SF1">
    <property type="entry name" value="TRNA(ILE)-LYSIDINE SYNTHASE-RELATED"/>
    <property type="match status" value="1"/>
</dbReference>
<dbReference type="Pfam" id="PF01171">
    <property type="entry name" value="ATP_bind_3"/>
    <property type="match status" value="1"/>
</dbReference>
<comment type="similarity">
    <text evidence="6">Belongs to the tRNA(Ile)-lysidine synthase family.</text>
</comment>
<evidence type="ECO:0000256" key="2">
    <source>
        <dbReference type="ARBA" id="ARBA00022694"/>
    </source>
</evidence>
<dbReference type="HAMAP" id="MF_01161">
    <property type="entry name" value="tRNA_Ile_lys_synt"/>
    <property type="match status" value="1"/>
</dbReference>
<dbReference type="EMBL" id="CP042430">
    <property type="protein sequence ID" value="QEC50130.1"/>
    <property type="molecule type" value="Genomic_DNA"/>
</dbReference>
<dbReference type="KEGG" id="bsol:FSW04_22845"/>
<feature type="binding site" evidence="6">
    <location>
        <begin position="24"/>
        <end position="29"/>
    </location>
    <ligand>
        <name>ATP</name>
        <dbReference type="ChEBI" id="CHEBI:30616"/>
    </ligand>
</feature>
<keyword evidence="3 6" id="KW-0547">Nucleotide-binding</keyword>
<sequence>MDLVARVAATGLLPAGGPLVVLVSGGRDSTCLLDLAVTLAGPGAVSALHVDYGLRGPASAADAEHCAALCARLGVGLRTERVRRPEGAAGNLHAWAREARYAAGARAAAQAGGPLATGHTATDQVETILYRLATSPGRRALLGMEARTGDLVRPLLAADVTRAETADWCRRRGLAWREDASNADPAFARSRVRETLLPALEAVDGRAVGSVLRTARLLREEAAVLDEVVEGALAGRDRLGVDELAALGPALGRLVVRRLAEDATGRSCPRAASRLADVLALGDGALDLGDGARAVVGDGVLRLERTPPLPPRRC</sequence>
<reference evidence="8 9" key="1">
    <citation type="journal article" date="2018" name="J. Microbiol.">
        <title>Baekduia soli gen. nov., sp. nov., a novel bacterium isolated from the soil of Baekdu Mountain and proposal of a novel family name, Baekduiaceae fam. nov.</title>
        <authorList>
            <person name="An D.S."/>
            <person name="Siddiqi M.Z."/>
            <person name="Kim K.H."/>
            <person name="Yu H.S."/>
            <person name="Im W.T."/>
        </authorList>
    </citation>
    <scope>NUCLEOTIDE SEQUENCE [LARGE SCALE GENOMIC DNA]</scope>
    <source>
        <strain evidence="8 9">BR7-21</strain>
    </source>
</reference>